<dbReference type="Pfam" id="PF04801">
    <property type="entry name" value="RPC5"/>
    <property type="match status" value="1"/>
</dbReference>
<evidence type="ECO:0000313" key="2">
    <source>
        <dbReference type="EMBL" id="CAH9086997.1"/>
    </source>
</evidence>
<dbReference type="EMBL" id="CAMAPF010000057">
    <property type="protein sequence ID" value="CAH9086997.1"/>
    <property type="molecule type" value="Genomic_DNA"/>
</dbReference>
<feature type="region of interest" description="Disordered" evidence="1">
    <location>
        <begin position="237"/>
        <end position="269"/>
    </location>
</feature>
<accession>A0AAV0CWD1</accession>
<dbReference type="PANTHER" id="PTHR12069:SF0">
    <property type="entry name" value="DNA-DIRECTED RNA POLYMERASE III SUBUNIT RPC5"/>
    <property type="match status" value="1"/>
</dbReference>
<dbReference type="GO" id="GO:0042797">
    <property type="term" value="P:tRNA transcription by RNA polymerase III"/>
    <property type="evidence" value="ECO:0007669"/>
    <property type="project" value="TreeGrafter"/>
</dbReference>
<evidence type="ECO:0008006" key="4">
    <source>
        <dbReference type="Google" id="ProtNLM"/>
    </source>
</evidence>
<organism evidence="2 3">
    <name type="scientific">Cuscuta epithymum</name>
    <dbReference type="NCBI Taxonomy" id="186058"/>
    <lineage>
        <taxon>Eukaryota</taxon>
        <taxon>Viridiplantae</taxon>
        <taxon>Streptophyta</taxon>
        <taxon>Embryophyta</taxon>
        <taxon>Tracheophyta</taxon>
        <taxon>Spermatophyta</taxon>
        <taxon>Magnoliopsida</taxon>
        <taxon>eudicotyledons</taxon>
        <taxon>Gunneridae</taxon>
        <taxon>Pentapetalae</taxon>
        <taxon>asterids</taxon>
        <taxon>lamiids</taxon>
        <taxon>Solanales</taxon>
        <taxon>Convolvulaceae</taxon>
        <taxon>Cuscuteae</taxon>
        <taxon>Cuscuta</taxon>
        <taxon>Cuscuta subgen. Cuscuta</taxon>
    </lineage>
</organism>
<dbReference type="Proteomes" id="UP001152523">
    <property type="component" value="Unassembled WGS sequence"/>
</dbReference>
<feature type="compositionally biased region" description="Basic and acidic residues" evidence="1">
    <location>
        <begin position="93"/>
        <end position="109"/>
    </location>
</feature>
<dbReference type="InterPro" id="IPR006886">
    <property type="entry name" value="RNA_pol_III_Rpc5"/>
</dbReference>
<sequence length="698" mass="78170">MVDSDLDDFDAAPKKAQVRPSRFAPKGSKPGPQLSKVKKEPVSSSNSVLPEPNPVPIGKKEEFDSKTIPVTSHIPKSNLEEDGSTSDGLQMDVDMKPDDGNREQDHDEPMFSEGEEDEVVREIDIYLTPSTDPNTKLYVLQYPLRPKWRPYELEERCKEVRVKPVSSEVEVDLALDFDSKNYDSNEAARLKMTKQTLSTSWKPTPSSTGYAVGVLAGNKLHLNPIHAVVQLRPATHHLTSSGTDKTGGAKEQKPIVSTNKQTKPQETIEDKNTEESWVCLKYHHGQSDTSFRYLQKMVEVEGSSIQFSMSPYDYMNTMCPRVMAESDKVKAHPPYRLLNSLQVEERIKSWLLEGPPIHRFNALRYLAPEESPEEILRILQKHALLVQGLWVPKSSLVYGKESGIEVLARDYVLSLLSKAPSIQKSILNDLVPAFEKAMKEVLNVLTVERSILKDWKLKENPDPSFLKHYPKVAMEQAASWERRQKGLHDVVSRANSKRHGKQTLDTTMTTKNSPAQAAQAAQAVPDKQGLKTVNATLSRTSMSEETREALPKALMKLFKIHSVCSIQQICQRLREMAVSETVRPKGDAREAQAAALGVDAPLEELRSIINQVAVNIHDVYVLKSSPENPQYDSLRKVVIDLFIADGPNAKLKKASILEAAKLQLKRDISDAELRKVLNELCVSQHSAWLLKRGDGSSK</sequence>
<gene>
    <name evidence="2" type="ORF">CEPIT_LOCUS9995</name>
</gene>
<comment type="caution">
    <text evidence="2">The sequence shown here is derived from an EMBL/GenBank/DDBJ whole genome shotgun (WGS) entry which is preliminary data.</text>
</comment>
<feature type="compositionally biased region" description="Acidic residues" evidence="1">
    <location>
        <begin position="1"/>
        <end position="10"/>
    </location>
</feature>
<dbReference type="PANTHER" id="PTHR12069">
    <property type="entry name" value="DNA-DIRECTED RNA POLYMERASES III 80 KDA POLYPEPTIDE RNA POLYMERASE III SUBUNIT 5"/>
    <property type="match status" value="1"/>
</dbReference>
<name>A0AAV0CWD1_9ASTE</name>
<proteinExistence type="predicted"/>
<dbReference type="AlphaFoldDB" id="A0AAV0CWD1"/>
<protein>
    <recommendedName>
        <fullName evidence="4">DNA-directed RNA polymerase III subunit RPC5</fullName>
    </recommendedName>
</protein>
<dbReference type="GO" id="GO:0005666">
    <property type="term" value="C:RNA polymerase III complex"/>
    <property type="evidence" value="ECO:0007669"/>
    <property type="project" value="TreeGrafter"/>
</dbReference>
<evidence type="ECO:0000313" key="3">
    <source>
        <dbReference type="Proteomes" id="UP001152523"/>
    </source>
</evidence>
<feature type="compositionally biased region" description="Polar residues" evidence="1">
    <location>
        <begin position="255"/>
        <end position="265"/>
    </location>
</feature>
<evidence type="ECO:0000256" key="1">
    <source>
        <dbReference type="SAM" id="MobiDB-lite"/>
    </source>
</evidence>
<keyword evidence="3" id="KW-1185">Reference proteome</keyword>
<feature type="region of interest" description="Disordered" evidence="1">
    <location>
        <begin position="1"/>
        <end position="117"/>
    </location>
</feature>
<reference evidence="2" key="1">
    <citation type="submission" date="2022-07" db="EMBL/GenBank/DDBJ databases">
        <authorList>
            <person name="Macas J."/>
            <person name="Novak P."/>
            <person name="Neumann P."/>
        </authorList>
    </citation>
    <scope>NUCLEOTIDE SEQUENCE</scope>
</reference>